<dbReference type="SUPFAM" id="SSF47031">
    <property type="entry name" value="Second domain of FERM"/>
    <property type="match status" value="1"/>
</dbReference>
<dbReference type="Gene3D" id="1.20.80.10">
    <property type="match status" value="1"/>
</dbReference>
<dbReference type="Proteomes" id="UP001152795">
    <property type="component" value="Unassembled WGS sequence"/>
</dbReference>
<keyword evidence="5" id="KW-0009">Actin-binding</keyword>
<dbReference type="Pfam" id="PF21998">
    <property type="entry name" value="FERM_C1_MyoVII"/>
    <property type="match status" value="1"/>
</dbReference>
<dbReference type="GO" id="GO:0005737">
    <property type="term" value="C:cytoplasm"/>
    <property type="evidence" value="ECO:0007669"/>
    <property type="project" value="UniProtKB-SubCell"/>
</dbReference>
<evidence type="ECO:0000256" key="4">
    <source>
        <dbReference type="ARBA" id="ARBA00022737"/>
    </source>
</evidence>
<dbReference type="Gene3D" id="1.25.40.530">
    <property type="entry name" value="MyTH4 domain"/>
    <property type="match status" value="1"/>
</dbReference>
<dbReference type="CDD" id="cd14473">
    <property type="entry name" value="FERM_B-lobe"/>
    <property type="match status" value="1"/>
</dbReference>
<dbReference type="SUPFAM" id="SSF54236">
    <property type="entry name" value="Ubiquitin-like"/>
    <property type="match status" value="1"/>
</dbReference>
<dbReference type="InterPro" id="IPR000857">
    <property type="entry name" value="MyTH4_dom"/>
</dbReference>
<dbReference type="GO" id="GO:0005856">
    <property type="term" value="C:cytoskeleton"/>
    <property type="evidence" value="ECO:0007669"/>
    <property type="project" value="InterPro"/>
</dbReference>
<dbReference type="GO" id="GO:0003779">
    <property type="term" value="F:actin binding"/>
    <property type="evidence" value="ECO:0007669"/>
    <property type="project" value="UniProtKB-KW"/>
</dbReference>
<sequence>MAYYSRRQGSAFSQYAAQYFQNGAPPYYEHHPSLRRPLLYLDNAIDQMAALGIWKTVFSFMQNLQSTPRFRYQGQQRLVFKDAIKEIQDIYRYERASFVQSRLLSTGPGADSSNLEKVHFIIGLGIIRESLRNEIVCQIVKQCIGNPSEVSVSRGWILLALTLGCFAPSEKLVRCLVSFFREENTEHSRFCEQLLTRTLKNGPRKQPPSYMELKAANTLHMIQLPVAFMDGTVKDIEVDAQVTGKEIRSIIAKKIGLVDQFGFSIFCAVENNVSSIGAGGDHVMDYVSQCEQFRKESGYNERSPDWKLYFAKELFAPWHDPAEDKVSTDLIYYQVIRGIKHGEYKCETKQELAEIAANEYYITHGSHLDRSLLVSLLPSYLPDKALDGVGALEQWADLVEESFNQIKEYYANESENKIKENIVISARVKWPFVFSRSFDVRQVSGPALPSRSVVFTVTWKGIHIFDNYENPLMYLRYRDLVKIDVNGR</sequence>
<dbReference type="PANTHER" id="PTHR22692:SF33">
    <property type="entry name" value="MYOSIN"/>
    <property type="match status" value="1"/>
</dbReference>
<dbReference type="PROSITE" id="PS51016">
    <property type="entry name" value="MYTH4"/>
    <property type="match status" value="1"/>
</dbReference>
<gene>
    <name evidence="6" type="ORF">PACLA_8A015468</name>
</gene>
<dbReference type="PANTHER" id="PTHR22692">
    <property type="entry name" value="MYOSIN VII, XV"/>
    <property type="match status" value="1"/>
</dbReference>
<name>A0A7D9IK44_PARCT</name>
<dbReference type="InterPro" id="IPR011993">
    <property type="entry name" value="PH-like_dom_sf"/>
</dbReference>
<keyword evidence="4" id="KW-0677">Repeat</keyword>
<comment type="subcellular location">
    <subcellularLocation>
        <location evidence="1">Cytoplasm</location>
    </subcellularLocation>
</comment>
<dbReference type="InterPro" id="IPR035963">
    <property type="entry name" value="FERM_2"/>
</dbReference>
<dbReference type="InterPro" id="IPR019749">
    <property type="entry name" value="Band_41_domain"/>
</dbReference>
<dbReference type="OrthoDB" id="6108017at2759"/>
<proteinExistence type="inferred from homology"/>
<dbReference type="InterPro" id="IPR051567">
    <property type="entry name" value="Unconventional_Myosin_ATPase"/>
</dbReference>
<dbReference type="InterPro" id="IPR019748">
    <property type="entry name" value="FERM_central"/>
</dbReference>
<dbReference type="SMART" id="SM00295">
    <property type="entry name" value="B41"/>
    <property type="match status" value="1"/>
</dbReference>
<dbReference type="InterPro" id="IPR038185">
    <property type="entry name" value="MyTH4_dom_sf"/>
</dbReference>
<evidence type="ECO:0000313" key="7">
    <source>
        <dbReference type="Proteomes" id="UP001152795"/>
    </source>
</evidence>
<comment type="similarity">
    <text evidence="2">Belongs to the TRAFAC class myosin-kinesin ATPase superfamily. Myosin family.</text>
</comment>
<protein>
    <submittedName>
        <fullName evidence="6">Myosin-VIIa isoform X1</fullName>
    </submittedName>
</protein>
<dbReference type="SMART" id="SM00139">
    <property type="entry name" value="MyTH4"/>
    <property type="match status" value="1"/>
</dbReference>
<dbReference type="InterPro" id="IPR029071">
    <property type="entry name" value="Ubiquitin-like_domsf"/>
</dbReference>
<dbReference type="Pfam" id="PF21989">
    <property type="entry name" value="RA_2"/>
    <property type="match status" value="1"/>
</dbReference>
<keyword evidence="7" id="KW-1185">Reference proteome</keyword>
<dbReference type="Gene3D" id="3.10.20.90">
    <property type="entry name" value="Phosphatidylinositol 3-kinase Catalytic Subunit, Chain A, domain 1"/>
    <property type="match status" value="1"/>
</dbReference>
<dbReference type="InterPro" id="IPR000299">
    <property type="entry name" value="FERM_domain"/>
</dbReference>
<reference evidence="6" key="1">
    <citation type="submission" date="2020-04" db="EMBL/GenBank/DDBJ databases">
        <authorList>
            <person name="Alioto T."/>
            <person name="Alioto T."/>
            <person name="Gomez Garrido J."/>
        </authorList>
    </citation>
    <scope>NUCLEOTIDE SEQUENCE</scope>
    <source>
        <strain evidence="6">A484AB</strain>
    </source>
</reference>
<dbReference type="InterPro" id="IPR041793">
    <property type="entry name" value="MyoVII_FERM_C1"/>
</dbReference>
<dbReference type="InterPro" id="IPR014352">
    <property type="entry name" value="FERM/acyl-CoA-bd_prot_sf"/>
</dbReference>
<evidence type="ECO:0000256" key="5">
    <source>
        <dbReference type="ARBA" id="ARBA00023203"/>
    </source>
</evidence>
<dbReference type="EMBL" id="CACRXK020005977">
    <property type="protein sequence ID" value="CAB4007972.1"/>
    <property type="molecule type" value="Genomic_DNA"/>
</dbReference>
<comment type="caution">
    <text evidence="6">The sequence shown here is derived from an EMBL/GenBank/DDBJ whole genome shotgun (WGS) entry which is preliminary data.</text>
</comment>
<evidence type="ECO:0000256" key="1">
    <source>
        <dbReference type="ARBA" id="ARBA00004496"/>
    </source>
</evidence>
<dbReference type="AlphaFoldDB" id="A0A7D9IK44"/>
<dbReference type="Pfam" id="PF00784">
    <property type="entry name" value="MyTH4"/>
    <property type="match status" value="1"/>
</dbReference>
<organism evidence="6 7">
    <name type="scientific">Paramuricea clavata</name>
    <name type="common">Red gorgonian</name>
    <name type="synonym">Violescent sea-whip</name>
    <dbReference type="NCBI Taxonomy" id="317549"/>
    <lineage>
        <taxon>Eukaryota</taxon>
        <taxon>Metazoa</taxon>
        <taxon>Cnidaria</taxon>
        <taxon>Anthozoa</taxon>
        <taxon>Octocorallia</taxon>
        <taxon>Malacalcyonacea</taxon>
        <taxon>Plexauridae</taxon>
        <taxon>Paramuricea</taxon>
    </lineage>
</organism>
<dbReference type="PROSITE" id="PS50057">
    <property type="entry name" value="FERM_3"/>
    <property type="match status" value="1"/>
</dbReference>
<evidence type="ECO:0000313" key="6">
    <source>
        <dbReference type="EMBL" id="CAB4007972.1"/>
    </source>
</evidence>
<dbReference type="CDD" id="cd17092">
    <property type="entry name" value="FERM1_F1_Myosin-VII"/>
    <property type="match status" value="1"/>
</dbReference>
<evidence type="ECO:0000256" key="2">
    <source>
        <dbReference type="ARBA" id="ARBA00008314"/>
    </source>
</evidence>
<dbReference type="Gene3D" id="2.30.29.30">
    <property type="entry name" value="Pleckstrin-homology domain (PH domain)/Phosphotyrosine-binding domain (PTB)"/>
    <property type="match status" value="1"/>
</dbReference>
<evidence type="ECO:0000256" key="3">
    <source>
        <dbReference type="ARBA" id="ARBA00022490"/>
    </source>
</evidence>
<accession>A0A7D9IK44</accession>
<keyword evidence="3" id="KW-0963">Cytoplasm</keyword>